<evidence type="ECO:0000256" key="1">
    <source>
        <dbReference type="ARBA" id="ARBA00004251"/>
    </source>
</evidence>
<dbReference type="InterPro" id="IPR036179">
    <property type="entry name" value="Ig-like_dom_sf"/>
</dbReference>
<keyword evidence="13" id="KW-1185">Reference proteome</keyword>
<evidence type="ECO:0000256" key="5">
    <source>
        <dbReference type="ARBA" id="ARBA00022989"/>
    </source>
</evidence>
<evidence type="ECO:0000313" key="12">
    <source>
        <dbReference type="EMBL" id="KAK2871374.1"/>
    </source>
</evidence>
<gene>
    <name evidence="12" type="ORF">Q8A67_023901</name>
</gene>
<dbReference type="SUPFAM" id="SSF48726">
    <property type="entry name" value="Immunoglobulin"/>
    <property type="match status" value="1"/>
</dbReference>
<evidence type="ECO:0000313" key="13">
    <source>
        <dbReference type="Proteomes" id="UP001187343"/>
    </source>
</evidence>
<evidence type="ECO:0000259" key="11">
    <source>
        <dbReference type="PROSITE" id="PS50835"/>
    </source>
</evidence>
<evidence type="ECO:0000256" key="3">
    <source>
        <dbReference type="ARBA" id="ARBA00022692"/>
    </source>
</evidence>
<dbReference type="PANTHER" id="PTHR25466">
    <property type="entry name" value="T-LYMPHOCYTE ACTIVATION ANTIGEN"/>
    <property type="match status" value="1"/>
</dbReference>
<comment type="subcellular location">
    <subcellularLocation>
        <location evidence="1">Cell membrane</location>
        <topology evidence="1">Single-pass type I membrane protein</topology>
    </subcellularLocation>
</comment>
<reference evidence="12" key="1">
    <citation type="submission" date="2023-08" db="EMBL/GenBank/DDBJ databases">
        <title>Chromosome-level Genome Assembly of mud carp (Cirrhinus molitorella).</title>
        <authorList>
            <person name="Liu H."/>
        </authorList>
    </citation>
    <scope>NUCLEOTIDE SEQUENCE</scope>
    <source>
        <strain evidence="12">Prfri</strain>
        <tissue evidence="12">Muscle</tissue>
    </source>
</reference>
<dbReference type="InterPro" id="IPR013783">
    <property type="entry name" value="Ig-like_fold"/>
</dbReference>
<keyword evidence="2" id="KW-1003">Cell membrane</keyword>
<dbReference type="GO" id="GO:0071222">
    <property type="term" value="P:cellular response to lipopolysaccharide"/>
    <property type="evidence" value="ECO:0007669"/>
    <property type="project" value="TreeGrafter"/>
</dbReference>
<keyword evidence="3" id="KW-0812">Transmembrane</keyword>
<dbReference type="InterPro" id="IPR051713">
    <property type="entry name" value="T-cell_Activation_Regulation"/>
</dbReference>
<accession>A0AA88TLD7</accession>
<feature type="domain" description="Ig-like" evidence="11">
    <location>
        <begin position="156"/>
        <end position="275"/>
    </location>
</feature>
<dbReference type="GO" id="GO:0006955">
    <property type="term" value="P:immune response"/>
    <property type="evidence" value="ECO:0007669"/>
    <property type="project" value="TreeGrafter"/>
</dbReference>
<dbReference type="PANTHER" id="PTHR25466:SF14">
    <property type="entry name" value="BUTYROPHILIN SUBFAMILY 2 MEMBER A2-LIKE-RELATED"/>
    <property type="match status" value="1"/>
</dbReference>
<dbReference type="GO" id="GO:0042102">
    <property type="term" value="P:positive regulation of T cell proliferation"/>
    <property type="evidence" value="ECO:0007669"/>
    <property type="project" value="TreeGrafter"/>
</dbReference>
<evidence type="ECO:0000256" key="8">
    <source>
        <dbReference type="ARBA" id="ARBA00023170"/>
    </source>
</evidence>
<dbReference type="InterPro" id="IPR007110">
    <property type="entry name" value="Ig-like_dom"/>
</dbReference>
<keyword evidence="9" id="KW-0325">Glycoprotein</keyword>
<keyword evidence="8" id="KW-0675">Receptor</keyword>
<dbReference type="Proteomes" id="UP001187343">
    <property type="component" value="Unassembled WGS sequence"/>
</dbReference>
<dbReference type="GO" id="GO:0031295">
    <property type="term" value="P:T cell costimulation"/>
    <property type="evidence" value="ECO:0007669"/>
    <property type="project" value="TreeGrafter"/>
</dbReference>
<dbReference type="SMART" id="SM00409">
    <property type="entry name" value="IG"/>
    <property type="match status" value="1"/>
</dbReference>
<keyword evidence="4" id="KW-0732">Signal</keyword>
<dbReference type="AlphaFoldDB" id="A0AA88TLD7"/>
<dbReference type="GO" id="GO:0042130">
    <property type="term" value="P:negative regulation of T cell proliferation"/>
    <property type="evidence" value="ECO:0007669"/>
    <property type="project" value="TreeGrafter"/>
</dbReference>
<dbReference type="FunFam" id="2.60.40.10:FF:000142">
    <property type="entry name" value="V-set domain-containing T-cell activation inhibitor 1"/>
    <property type="match status" value="1"/>
</dbReference>
<sequence>MIEVATDGSVFGVNSQGMLFQRIGVTCSNPAGTDWISIIACPKDRKHNVSNNDCSGNLLNIPGSLAMTEVAADGSVFGVNSQGRLFQRIGITHSNPSGTDWQSMTEYPNGHKHVSFDLGVLLTESVTVSSQHLFSQSVRMKMRERNYEADLSGLSPDMTTKTLNRVWIDKVCLEVTGVIGGSVVLPCSTKHDCKPQDIDVFWRHNNGKIVHDIIKGSQTGTQNSPYKNRAESFPTEYLRGNFSIKLINLTHSDAGKYICHIRNSSDSRLETIELIIKESTTEETKPLIKKT</sequence>
<dbReference type="GO" id="GO:0007166">
    <property type="term" value="P:cell surface receptor signaling pathway"/>
    <property type="evidence" value="ECO:0007669"/>
    <property type="project" value="TreeGrafter"/>
</dbReference>
<keyword evidence="5" id="KW-1133">Transmembrane helix</keyword>
<evidence type="ECO:0000256" key="9">
    <source>
        <dbReference type="ARBA" id="ARBA00023180"/>
    </source>
</evidence>
<keyword evidence="7" id="KW-1015">Disulfide bond</keyword>
<evidence type="ECO:0000256" key="4">
    <source>
        <dbReference type="ARBA" id="ARBA00022729"/>
    </source>
</evidence>
<dbReference type="InterPro" id="IPR006624">
    <property type="entry name" value="Beta-propeller_rpt_TECPR"/>
</dbReference>
<evidence type="ECO:0000256" key="2">
    <source>
        <dbReference type="ARBA" id="ARBA00022475"/>
    </source>
</evidence>
<name>A0AA88TLD7_9TELE</name>
<dbReference type="EMBL" id="JAUYZG010000023">
    <property type="protein sequence ID" value="KAK2871374.1"/>
    <property type="molecule type" value="Genomic_DNA"/>
</dbReference>
<dbReference type="GO" id="GO:0009897">
    <property type="term" value="C:external side of plasma membrane"/>
    <property type="evidence" value="ECO:0007669"/>
    <property type="project" value="TreeGrafter"/>
</dbReference>
<keyword evidence="6" id="KW-0472">Membrane</keyword>
<protein>
    <recommendedName>
        <fullName evidence="11">Ig-like domain-containing protein</fullName>
    </recommendedName>
</protein>
<proteinExistence type="predicted"/>
<evidence type="ECO:0000256" key="7">
    <source>
        <dbReference type="ARBA" id="ARBA00023157"/>
    </source>
</evidence>
<dbReference type="InterPro" id="IPR013106">
    <property type="entry name" value="Ig_V-set"/>
</dbReference>
<dbReference type="Gene3D" id="2.60.40.10">
    <property type="entry name" value="Immunoglobulins"/>
    <property type="match status" value="1"/>
</dbReference>
<dbReference type="Pfam" id="PF19193">
    <property type="entry name" value="Tectonin"/>
    <property type="match status" value="2"/>
</dbReference>
<organism evidence="12 13">
    <name type="scientific">Cirrhinus molitorella</name>
    <name type="common">mud carp</name>
    <dbReference type="NCBI Taxonomy" id="172907"/>
    <lineage>
        <taxon>Eukaryota</taxon>
        <taxon>Metazoa</taxon>
        <taxon>Chordata</taxon>
        <taxon>Craniata</taxon>
        <taxon>Vertebrata</taxon>
        <taxon>Euteleostomi</taxon>
        <taxon>Actinopterygii</taxon>
        <taxon>Neopterygii</taxon>
        <taxon>Teleostei</taxon>
        <taxon>Ostariophysi</taxon>
        <taxon>Cypriniformes</taxon>
        <taxon>Cyprinidae</taxon>
        <taxon>Labeoninae</taxon>
        <taxon>Labeonini</taxon>
        <taxon>Cirrhinus</taxon>
    </lineage>
</organism>
<evidence type="ECO:0000256" key="10">
    <source>
        <dbReference type="ARBA" id="ARBA00023319"/>
    </source>
</evidence>
<dbReference type="InterPro" id="IPR003599">
    <property type="entry name" value="Ig_sub"/>
</dbReference>
<comment type="caution">
    <text evidence="12">The sequence shown here is derived from an EMBL/GenBank/DDBJ whole genome shotgun (WGS) entry which is preliminary data.</text>
</comment>
<dbReference type="PROSITE" id="PS50835">
    <property type="entry name" value="IG_LIKE"/>
    <property type="match status" value="1"/>
</dbReference>
<evidence type="ECO:0000256" key="6">
    <source>
        <dbReference type="ARBA" id="ARBA00023136"/>
    </source>
</evidence>
<keyword evidence="10" id="KW-0393">Immunoglobulin domain</keyword>
<dbReference type="Pfam" id="PF07686">
    <property type="entry name" value="V-set"/>
    <property type="match status" value="1"/>
</dbReference>